<evidence type="ECO:0000313" key="3">
    <source>
        <dbReference type="EMBL" id="GGH50948.1"/>
    </source>
</evidence>
<keyword evidence="1" id="KW-0472">Membrane</keyword>
<dbReference type="EMBL" id="BMFU01000002">
    <property type="protein sequence ID" value="GGH50948.1"/>
    <property type="molecule type" value="Genomic_DNA"/>
</dbReference>
<feature type="domain" description="DJ-1/PfpI" evidence="2">
    <location>
        <begin position="60"/>
        <end position="226"/>
    </location>
</feature>
<dbReference type="RefSeq" id="WP_188591995.1">
    <property type="nucleotide sequence ID" value="NZ_BMFU01000002.1"/>
</dbReference>
<gene>
    <name evidence="3" type="ORF">GCM10008014_16410</name>
</gene>
<dbReference type="Pfam" id="PF01965">
    <property type="entry name" value="DJ-1_PfpI"/>
    <property type="match status" value="1"/>
</dbReference>
<dbReference type="InterPro" id="IPR052158">
    <property type="entry name" value="INH-QAR"/>
</dbReference>
<keyword evidence="1" id="KW-0812">Transmembrane</keyword>
<accession>A0ABQ1Z7L6</accession>
<dbReference type="Proteomes" id="UP000652153">
    <property type="component" value="Unassembled WGS sequence"/>
</dbReference>
<proteinExistence type="predicted"/>
<dbReference type="InterPro" id="IPR002818">
    <property type="entry name" value="DJ-1/PfpI"/>
</dbReference>
<keyword evidence="4" id="KW-1185">Reference proteome</keyword>
<feature type="transmembrane region" description="Helical" evidence="1">
    <location>
        <begin position="7"/>
        <end position="27"/>
    </location>
</feature>
<dbReference type="InterPro" id="IPR029062">
    <property type="entry name" value="Class_I_gatase-like"/>
</dbReference>
<dbReference type="PANTHER" id="PTHR43130">
    <property type="entry name" value="ARAC-FAMILY TRANSCRIPTIONAL REGULATOR"/>
    <property type="match status" value="1"/>
</dbReference>
<protein>
    <recommendedName>
        <fullName evidence="2">DJ-1/PfpI domain-containing protein</fullName>
    </recommendedName>
</protein>
<feature type="transmembrane region" description="Helical" evidence="1">
    <location>
        <begin position="424"/>
        <end position="441"/>
    </location>
</feature>
<reference evidence="4" key="1">
    <citation type="journal article" date="2019" name="Int. J. Syst. Evol. Microbiol.">
        <title>The Global Catalogue of Microorganisms (GCM) 10K type strain sequencing project: providing services to taxonomists for standard genome sequencing and annotation.</title>
        <authorList>
            <consortium name="The Broad Institute Genomics Platform"/>
            <consortium name="The Broad Institute Genome Sequencing Center for Infectious Disease"/>
            <person name="Wu L."/>
            <person name="Ma J."/>
        </authorList>
    </citation>
    <scope>NUCLEOTIDE SEQUENCE [LARGE SCALE GENOMIC DNA]</scope>
    <source>
        <strain evidence="4">CGMCC 1.12770</strain>
    </source>
</reference>
<dbReference type="Gene3D" id="3.40.50.880">
    <property type="match status" value="2"/>
</dbReference>
<keyword evidence="1" id="KW-1133">Transmembrane helix</keyword>
<evidence type="ECO:0000256" key="1">
    <source>
        <dbReference type="SAM" id="Phobius"/>
    </source>
</evidence>
<organism evidence="3 4">
    <name type="scientific">Paenibacillus silvae</name>
    <dbReference type="NCBI Taxonomy" id="1325358"/>
    <lineage>
        <taxon>Bacteria</taxon>
        <taxon>Bacillati</taxon>
        <taxon>Bacillota</taxon>
        <taxon>Bacilli</taxon>
        <taxon>Bacillales</taxon>
        <taxon>Paenibacillaceae</taxon>
        <taxon>Paenibacillus</taxon>
    </lineage>
</organism>
<evidence type="ECO:0000259" key="2">
    <source>
        <dbReference type="Pfam" id="PF01965"/>
    </source>
</evidence>
<dbReference type="PANTHER" id="PTHR43130:SF3">
    <property type="entry name" value="HTH-TYPE TRANSCRIPTIONAL REGULATOR RV1931C"/>
    <property type="match status" value="1"/>
</dbReference>
<comment type="caution">
    <text evidence="3">The sequence shown here is derived from an EMBL/GenBank/DDBJ whole genome shotgun (WGS) entry which is preliminary data.</text>
</comment>
<dbReference type="CDD" id="cd03139">
    <property type="entry name" value="GATase1_PfpI_2"/>
    <property type="match status" value="1"/>
</dbReference>
<sequence>MKVLLRIFMYVFLVIIIVGGAGVFGFIHTSSAGMSLYNQSNPPALDQVKVPAYDANKPTVAVLLSNEVTEVFDFLVPYEMFALTGKYNVFSVAPDSAIKSLTGGLDVIPHYSFADMDQMLGKSPDIIVIPYMPILDEKKYAPVREWIRKHSSEQTILLSICNGAENLADTGLLNGKSAATHWGDIQRLIKSYPEIQWVKDQRYVPQGNIVSSAGLTSGMDATLYVISQQLGEAAAKQVANELHYPSYHYVIDPKMEPFTAGLSDITYILNQSYQWNKTKAGVLLYPGADELDLSSAFDTYGASGTTTTLTISRENQPIVTKHGLNLVARYQMNDAPSLSKMIVVGAQAETAAAEDIGQWKQLNNNTELLLLHKNMQGRFAMDPAFEDLSKQEDVMTAQFAAKRLEYRATDHLNLEGAPFSKESFGIPVILVVLSLLAGYFLDRRLFIKKRT</sequence>
<name>A0ABQ1Z7L6_9BACL</name>
<dbReference type="SUPFAM" id="SSF52317">
    <property type="entry name" value="Class I glutamine amidotransferase-like"/>
    <property type="match status" value="1"/>
</dbReference>
<evidence type="ECO:0000313" key="4">
    <source>
        <dbReference type="Proteomes" id="UP000652153"/>
    </source>
</evidence>